<protein>
    <recommendedName>
        <fullName evidence="5">Periplasmic binding protein domain-containing protein</fullName>
    </recommendedName>
</protein>
<keyword evidence="3" id="KW-0732">Signal</keyword>
<dbReference type="EMBL" id="CP022295">
    <property type="protein sequence ID" value="QSR24865.1"/>
    <property type="molecule type" value="Genomic_DNA"/>
</dbReference>
<dbReference type="Gene3D" id="3.40.50.2300">
    <property type="match status" value="2"/>
</dbReference>
<organism evidence="6 7">
    <name type="scientific">Nocardioides aromaticivorans</name>
    <dbReference type="NCBI Taxonomy" id="200618"/>
    <lineage>
        <taxon>Bacteria</taxon>
        <taxon>Bacillati</taxon>
        <taxon>Actinomycetota</taxon>
        <taxon>Actinomycetes</taxon>
        <taxon>Propionibacteriales</taxon>
        <taxon>Nocardioidaceae</taxon>
        <taxon>Nocardioides</taxon>
    </lineage>
</organism>
<dbReference type="InterPro" id="IPR028082">
    <property type="entry name" value="Peripla_BP_I"/>
</dbReference>
<dbReference type="Pfam" id="PF13407">
    <property type="entry name" value="Peripla_BP_4"/>
    <property type="match status" value="1"/>
</dbReference>
<comment type="subcellular location">
    <subcellularLocation>
        <location evidence="1">Cell envelope</location>
    </subcellularLocation>
</comment>
<feature type="domain" description="Periplasmic binding protein" evidence="5">
    <location>
        <begin position="140"/>
        <end position="397"/>
    </location>
</feature>
<sequence length="443" mass="45458">MAQPAGARGDQGAAHCGSRGRGPAVLGGAPMNGAAHDTRERALPSRMKEIGMTPHCRRGLQAVAGAMTAACLIALAGCSSSSGSGSGEADRGAASAAQERLDALYTGTYQDPPATAPSPQAGKKVWIISYLQAYSASAATAAAAESAATGLGWDATVFDAQANPAKAVDGIRQAVSAGADVIMSIYLDCDAIKAGLIAARDAGIARVAVESQDCADQQLFDNVVGYEPGTYDDNDGAFLNWIAGWQSALADYVIAKTDGAARVVEFAETDSAAVLSQHEGFTKQIQTCKGCEVVASVEFTAADIGPALQQKAQQAFLQHPDLNAVVVPADAVLTGGVLAAIKSAGLYGKVLIAGGEGGPDVMPMLKSYDGDWAVNALPVAWEGWQSMDAANRILSGEDPVASSGIGYQIVDTDHNLPDGDQALPTRDGEPIDFAGLYRKAWGK</sequence>
<evidence type="ECO:0000256" key="1">
    <source>
        <dbReference type="ARBA" id="ARBA00004196"/>
    </source>
</evidence>
<reference evidence="6 7" key="1">
    <citation type="submission" date="2017-06" db="EMBL/GenBank/DDBJ databases">
        <title>Complete Genome Sequence of the Soil Carbazole-Degrading Bacterium Nocardioides aromaticivorans IC177.</title>
        <authorList>
            <person name="Vejarano F."/>
            <person name="Suzuki-Minakuchi C."/>
            <person name="Ohtsubo Y."/>
            <person name="Tsuda M."/>
            <person name="Okada K."/>
            <person name="Nojiri H."/>
        </authorList>
    </citation>
    <scope>NUCLEOTIDE SEQUENCE [LARGE SCALE GENOMIC DNA]</scope>
    <source>
        <strain evidence="6 7">IC177</strain>
    </source>
</reference>
<accession>A0ABX7PGR2</accession>
<name>A0ABX7PGR2_9ACTN</name>
<dbReference type="SUPFAM" id="SSF53822">
    <property type="entry name" value="Periplasmic binding protein-like I"/>
    <property type="match status" value="1"/>
</dbReference>
<keyword evidence="7" id="KW-1185">Reference proteome</keyword>
<gene>
    <name evidence="6" type="ORF">CFH99_04450</name>
</gene>
<evidence type="ECO:0000256" key="3">
    <source>
        <dbReference type="ARBA" id="ARBA00022729"/>
    </source>
</evidence>
<proteinExistence type="inferred from homology"/>
<comment type="similarity">
    <text evidence="2">Belongs to the bacterial solute-binding protein 2 family.</text>
</comment>
<evidence type="ECO:0000313" key="7">
    <source>
        <dbReference type="Proteomes" id="UP000662818"/>
    </source>
</evidence>
<evidence type="ECO:0000259" key="5">
    <source>
        <dbReference type="Pfam" id="PF13407"/>
    </source>
</evidence>
<evidence type="ECO:0000313" key="6">
    <source>
        <dbReference type="EMBL" id="QSR24865.1"/>
    </source>
</evidence>
<dbReference type="InterPro" id="IPR025997">
    <property type="entry name" value="SBP_2_dom"/>
</dbReference>
<dbReference type="PANTHER" id="PTHR46847:SF1">
    <property type="entry name" value="D-ALLOSE-BINDING PERIPLASMIC PROTEIN-RELATED"/>
    <property type="match status" value="1"/>
</dbReference>
<feature type="region of interest" description="Disordered" evidence="4">
    <location>
        <begin position="1"/>
        <end position="35"/>
    </location>
</feature>
<dbReference type="PANTHER" id="PTHR46847">
    <property type="entry name" value="D-ALLOSE-BINDING PERIPLASMIC PROTEIN-RELATED"/>
    <property type="match status" value="1"/>
</dbReference>
<dbReference type="Proteomes" id="UP000662818">
    <property type="component" value="Chromosome"/>
</dbReference>
<evidence type="ECO:0000256" key="2">
    <source>
        <dbReference type="ARBA" id="ARBA00007639"/>
    </source>
</evidence>
<evidence type="ECO:0000256" key="4">
    <source>
        <dbReference type="SAM" id="MobiDB-lite"/>
    </source>
</evidence>